<evidence type="ECO:0000256" key="4">
    <source>
        <dbReference type="ARBA" id="ARBA00023242"/>
    </source>
</evidence>
<feature type="domain" description="BHLH" evidence="6">
    <location>
        <begin position="153"/>
        <end position="203"/>
    </location>
</feature>
<evidence type="ECO:0000256" key="5">
    <source>
        <dbReference type="SAM" id="MobiDB-lite"/>
    </source>
</evidence>
<keyword evidence="4" id="KW-0539">Nucleus</keyword>
<dbReference type="OrthoDB" id="690068at2759"/>
<dbReference type="Gene3D" id="4.10.280.10">
    <property type="entry name" value="Helix-loop-helix DNA-binding domain"/>
    <property type="match status" value="1"/>
</dbReference>
<dbReference type="GO" id="GO:0005634">
    <property type="term" value="C:nucleus"/>
    <property type="evidence" value="ECO:0007669"/>
    <property type="project" value="UniProtKB-SubCell"/>
</dbReference>
<organism evidence="7 8">
    <name type="scientific">Coffea arabica</name>
    <name type="common">Arabian coffee</name>
    <dbReference type="NCBI Taxonomy" id="13443"/>
    <lineage>
        <taxon>Eukaryota</taxon>
        <taxon>Viridiplantae</taxon>
        <taxon>Streptophyta</taxon>
        <taxon>Embryophyta</taxon>
        <taxon>Tracheophyta</taxon>
        <taxon>Spermatophyta</taxon>
        <taxon>Magnoliopsida</taxon>
        <taxon>eudicotyledons</taxon>
        <taxon>Gunneridae</taxon>
        <taxon>Pentapetalae</taxon>
        <taxon>asterids</taxon>
        <taxon>lamiids</taxon>
        <taxon>Gentianales</taxon>
        <taxon>Rubiaceae</taxon>
        <taxon>Ixoroideae</taxon>
        <taxon>Gardenieae complex</taxon>
        <taxon>Bertiereae - Coffeeae clade</taxon>
        <taxon>Coffeeae</taxon>
        <taxon>Coffea</taxon>
    </lineage>
</organism>
<evidence type="ECO:0000259" key="6">
    <source>
        <dbReference type="PROSITE" id="PS50888"/>
    </source>
</evidence>
<dbReference type="PANTHER" id="PTHR12565">
    <property type="entry name" value="STEROL REGULATORY ELEMENT-BINDING PROTEIN"/>
    <property type="match status" value="1"/>
</dbReference>
<protein>
    <submittedName>
        <fullName evidence="8">Transcription factor BEE 3-like</fullName>
    </submittedName>
</protein>
<feature type="region of interest" description="Disordered" evidence="5">
    <location>
        <begin position="85"/>
        <end position="159"/>
    </location>
</feature>
<accession>A0A6P6V178</accession>
<dbReference type="GO" id="GO:0046983">
    <property type="term" value="F:protein dimerization activity"/>
    <property type="evidence" value="ECO:0007669"/>
    <property type="project" value="InterPro"/>
</dbReference>
<dbReference type="GO" id="GO:0003700">
    <property type="term" value="F:DNA-binding transcription factor activity"/>
    <property type="evidence" value="ECO:0007669"/>
    <property type="project" value="TreeGrafter"/>
</dbReference>
<reference evidence="7" key="1">
    <citation type="journal article" date="2025" name="Foods">
        <title>Unveiling the Microbial Signatures of Arabica Coffee Cherries: Insights into Ripeness Specific Diversity, Functional Traits, and Implications for Quality and Safety.</title>
        <authorList>
            <consortium name="RefSeq"/>
            <person name="Tenea G.N."/>
            <person name="Cifuentes V."/>
            <person name="Reyes P."/>
            <person name="Cevallos-Vallejos M."/>
        </authorList>
    </citation>
    <scope>NUCLEOTIDE SEQUENCE [LARGE SCALE GENOMIC DNA]</scope>
</reference>
<keyword evidence="7" id="KW-1185">Reference proteome</keyword>
<dbReference type="CDD" id="cd18919">
    <property type="entry name" value="bHLH_AtBPE_like"/>
    <property type="match status" value="1"/>
</dbReference>
<keyword evidence="3" id="KW-0804">Transcription</keyword>
<feature type="compositionally biased region" description="Basic and acidic residues" evidence="5">
    <location>
        <begin position="134"/>
        <end position="146"/>
    </location>
</feature>
<name>A0A6P6V178_COFAR</name>
<dbReference type="Proteomes" id="UP001652660">
    <property type="component" value="Chromosome 11c"/>
</dbReference>
<dbReference type="InterPro" id="IPR036638">
    <property type="entry name" value="HLH_DNA-bd_sf"/>
</dbReference>
<gene>
    <name evidence="8" type="primary">LOC113715579</name>
</gene>
<evidence type="ECO:0000256" key="1">
    <source>
        <dbReference type="ARBA" id="ARBA00004123"/>
    </source>
</evidence>
<reference evidence="8" key="2">
    <citation type="submission" date="2025-08" db="UniProtKB">
        <authorList>
            <consortium name="RefSeq"/>
        </authorList>
    </citation>
    <scope>IDENTIFICATION</scope>
    <source>
        <tissue evidence="8">Leaves</tissue>
    </source>
</reference>
<keyword evidence="2" id="KW-0805">Transcription regulation</keyword>
<evidence type="ECO:0000256" key="3">
    <source>
        <dbReference type="ARBA" id="ARBA00023163"/>
    </source>
</evidence>
<dbReference type="AlphaFoldDB" id="A0A6P6V178"/>
<dbReference type="RefSeq" id="XP_027095617.1">
    <property type="nucleotide sequence ID" value="XM_027239816.2"/>
</dbReference>
<dbReference type="GeneID" id="113715579"/>
<dbReference type="SUPFAM" id="SSF47459">
    <property type="entry name" value="HLH, helix-loop-helix DNA-binding domain"/>
    <property type="match status" value="1"/>
</dbReference>
<dbReference type="Pfam" id="PF00010">
    <property type="entry name" value="HLH"/>
    <property type="match status" value="1"/>
</dbReference>
<comment type="subcellular location">
    <subcellularLocation>
        <location evidence="1">Nucleus</location>
    </subcellularLocation>
</comment>
<evidence type="ECO:0000313" key="8">
    <source>
        <dbReference type="RefSeq" id="XP_027095617.1"/>
    </source>
</evidence>
<sequence>MMNSNMDVVNSLTEIDSFNPNVQELLSLTTHVGFSDHNRQQSQIPFCFSNDASHNPNANHPHHLQVPLDFESAAQFFPQGGVPISHGCNDSNSSLSEPDYLANSSSRGSASAGIPVNKPKGTYNYGEKKRKRSNGKETEKPKEVVHVRAKRGQATDSHSLAERMRREKINQKLRCLQDLVPGCYKSMGMAVMLDVIINYVRSLQNQIDFLSMKLSAASLFYDFNSLDMDAVPPTQACANFPGPPGCEAQGLEKMVGEGYGELPQFHTSWPL</sequence>
<dbReference type="PANTHER" id="PTHR12565:SF367">
    <property type="entry name" value="TRANSCRIPTION FACTOR BHLH75"/>
    <property type="match status" value="1"/>
</dbReference>
<proteinExistence type="predicted"/>
<dbReference type="PROSITE" id="PS50888">
    <property type="entry name" value="BHLH"/>
    <property type="match status" value="1"/>
</dbReference>
<dbReference type="InterPro" id="IPR024097">
    <property type="entry name" value="bHLH_ZIP_TF"/>
</dbReference>
<dbReference type="SMART" id="SM00353">
    <property type="entry name" value="HLH"/>
    <property type="match status" value="1"/>
</dbReference>
<feature type="compositionally biased region" description="Low complexity" evidence="5">
    <location>
        <begin position="104"/>
        <end position="113"/>
    </location>
</feature>
<dbReference type="InterPro" id="IPR011598">
    <property type="entry name" value="bHLH_dom"/>
</dbReference>
<evidence type="ECO:0000256" key="2">
    <source>
        <dbReference type="ARBA" id="ARBA00023015"/>
    </source>
</evidence>
<evidence type="ECO:0000313" key="7">
    <source>
        <dbReference type="Proteomes" id="UP001652660"/>
    </source>
</evidence>